<protein>
    <recommendedName>
        <fullName evidence="11">WSC domain-containing protein</fullName>
    </recommendedName>
</protein>
<accession>A0A1B6CSW3</accession>
<dbReference type="GO" id="GO:0005975">
    <property type="term" value="P:carbohydrate metabolic process"/>
    <property type="evidence" value="ECO:0007669"/>
    <property type="project" value="InterPro"/>
</dbReference>
<keyword evidence="2" id="KW-0812">Transmembrane</keyword>
<keyword evidence="5" id="KW-0472">Membrane</keyword>
<organism evidence="9">
    <name type="scientific">Clastoptera arizonana</name>
    <name type="common">Arizona spittle bug</name>
    <dbReference type="NCBI Taxonomy" id="38151"/>
    <lineage>
        <taxon>Eukaryota</taxon>
        <taxon>Metazoa</taxon>
        <taxon>Ecdysozoa</taxon>
        <taxon>Arthropoda</taxon>
        <taxon>Hexapoda</taxon>
        <taxon>Insecta</taxon>
        <taxon>Pterygota</taxon>
        <taxon>Neoptera</taxon>
        <taxon>Paraneoptera</taxon>
        <taxon>Hemiptera</taxon>
        <taxon>Auchenorrhyncha</taxon>
        <taxon>Cercopoidea</taxon>
        <taxon>Clastopteridae</taxon>
        <taxon>Clastoptera</taxon>
    </lineage>
</organism>
<dbReference type="Pfam" id="PF00722">
    <property type="entry name" value="Glyco_hydro_16"/>
    <property type="match status" value="1"/>
</dbReference>
<comment type="subcellular location">
    <subcellularLocation>
        <location evidence="1">Membrane</location>
        <topology evidence="1">Single-pass membrane protein</topology>
    </subcellularLocation>
</comment>
<dbReference type="InterPro" id="IPR000757">
    <property type="entry name" value="Beta-glucanase-like"/>
</dbReference>
<dbReference type="AlphaFoldDB" id="A0A1B6CSW3"/>
<dbReference type="SMART" id="SM00321">
    <property type="entry name" value="WSC"/>
    <property type="match status" value="3"/>
</dbReference>
<evidence type="ECO:0000313" key="10">
    <source>
        <dbReference type="EMBL" id="JAS35143.1"/>
    </source>
</evidence>
<evidence type="ECO:0000256" key="2">
    <source>
        <dbReference type="ARBA" id="ARBA00022692"/>
    </source>
</evidence>
<dbReference type="PANTHER" id="PTHR24269">
    <property type="entry name" value="KREMEN PROTEIN"/>
    <property type="match status" value="1"/>
</dbReference>
<dbReference type="GO" id="GO:0005886">
    <property type="term" value="C:plasma membrane"/>
    <property type="evidence" value="ECO:0007669"/>
    <property type="project" value="TreeGrafter"/>
</dbReference>
<sequence length="626" mass="70730">ENMIPEECVSLCKRYGYRFAGLQYRSQCFCGDLDLAIKDKRPESECSYKCSGDFSKICGGHYRNTVYATGIIGKGRRGDTAYPYLGCYKDYDYKRRLKGDFRDFGDENTPEKCVSYCNKKGYKYAGLQYSSQCFCGDQEPLQRDKVDDKECTSRCSGDKSLYCGAGWRNTIYYLQTENATVENIGDQYLGCYNDFIEPRQLNGKFTNLGINATPQNCINFCFENDFLYAGLQESSQCYCGNDEPMLSDATNETECNSRCLGDKTKLCGGKFKNTIYKTNKPVSEIANESASCKMSITRSNGKPTCEGDVIFYEDFSNQTLSKRWSHIVQIAGEPDSEFVIFKKDSLHSFIKDGNLIIKPTILPDEVIKRGKIQLDGCTGKANTTECSQNARIYLVLPAVESARIHTRDTFSFRFGRIDIRAKLPKGDWLVPDLWLLSKDQVYGPYYSSGRIRVAMARGNENLLSKDGDLSCRALEIGVAMGVDENVRERTSIITNSECWSSEFHEYSVIWSHNNISFLVDGENAVTLIKPGQGRLSEVIGFSNDISALWSVGSDIAPFDSDFYITIGLSAGGVRNFPDNINNAGRLKPWKNSEVKRNLKFWEDRKFWESTWESPTLEVDYVKVTAI</sequence>
<dbReference type="Gene3D" id="2.60.120.200">
    <property type="match status" value="1"/>
</dbReference>
<dbReference type="GO" id="GO:0004553">
    <property type="term" value="F:hydrolase activity, hydrolyzing O-glycosyl compounds"/>
    <property type="evidence" value="ECO:0007669"/>
    <property type="project" value="InterPro"/>
</dbReference>
<evidence type="ECO:0000256" key="1">
    <source>
        <dbReference type="ARBA" id="ARBA00004167"/>
    </source>
</evidence>
<keyword evidence="4" id="KW-1133">Transmembrane helix</keyword>
<dbReference type="SUPFAM" id="SSF49899">
    <property type="entry name" value="Concanavalin A-like lectins/glucanases"/>
    <property type="match status" value="1"/>
</dbReference>
<reference evidence="9" key="1">
    <citation type="submission" date="2015-12" db="EMBL/GenBank/DDBJ databases">
        <title>De novo transcriptome assembly of four potential Pierce s Disease insect vectors from Arizona vineyards.</title>
        <authorList>
            <person name="Tassone E.E."/>
        </authorList>
    </citation>
    <scope>NUCLEOTIDE SEQUENCE</scope>
</reference>
<name>A0A1B6CSW3_9HEMI</name>
<dbReference type="InterPro" id="IPR013320">
    <property type="entry name" value="ConA-like_dom_sf"/>
</dbReference>
<feature type="domain" description="GH16" evidence="8">
    <location>
        <begin position="297"/>
        <end position="626"/>
    </location>
</feature>
<evidence type="ECO:0000256" key="5">
    <source>
        <dbReference type="ARBA" id="ARBA00023136"/>
    </source>
</evidence>
<feature type="non-terminal residue" evidence="9">
    <location>
        <position position="1"/>
    </location>
</feature>
<gene>
    <name evidence="10" type="ORF">g.31402</name>
    <name evidence="9" type="ORF">g.31408</name>
</gene>
<dbReference type="PANTHER" id="PTHR24269:SF16">
    <property type="entry name" value="PROTEIN SLG1"/>
    <property type="match status" value="1"/>
</dbReference>
<proteinExistence type="predicted"/>
<feature type="domain" description="WSC" evidence="7">
    <location>
        <begin position="81"/>
        <end position="175"/>
    </location>
</feature>
<dbReference type="InterPro" id="IPR002889">
    <property type="entry name" value="WSC_carb-bd"/>
</dbReference>
<evidence type="ECO:0008006" key="11">
    <source>
        <dbReference type="Google" id="ProtNLM"/>
    </source>
</evidence>
<dbReference type="PROSITE" id="PS51212">
    <property type="entry name" value="WSC"/>
    <property type="match status" value="3"/>
</dbReference>
<keyword evidence="6" id="KW-0325">Glycoprotein</keyword>
<feature type="domain" description="WSC" evidence="7">
    <location>
        <begin position="185"/>
        <end position="279"/>
    </location>
</feature>
<keyword evidence="3" id="KW-0732">Signal</keyword>
<evidence type="ECO:0000256" key="4">
    <source>
        <dbReference type="ARBA" id="ARBA00022989"/>
    </source>
</evidence>
<evidence type="ECO:0000256" key="3">
    <source>
        <dbReference type="ARBA" id="ARBA00022729"/>
    </source>
</evidence>
<evidence type="ECO:0000259" key="8">
    <source>
        <dbReference type="PROSITE" id="PS51762"/>
    </source>
</evidence>
<evidence type="ECO:0000313" key="9">
    <source>
        <dbReference type="EMBL" id="JAS16518.1"/>
    </source>
</evidence>
<evidence type="ECO:0000256" key="6">
    <source>
        <dbReference type="ARBA" id="ARBA00023180"/>
    </source>
</evidence>
<dbReference type="Pfam" id="PF01822">
    <property type="entry name" value="WSC"/>
    <property type="match status" value="3"/>
</dbReference>
<feature type="domain" description="WSC" evidence="7">
    <location>
        <begin position="1"/>
        <end position="70"/>
    </location>
</feature>
<dbReference type="EMBL" id="GEDC01002155">
    <property type="protein sequence ID" value="JAS35143.1"/>
    <property type="molecule type" value="Transcribed_RNA"/>
</dbReference>
<dbReference type="PROSITE" id="PS51762">
    <property type="entry name" value="GH16_2"/>
    <property type="match status" value="1"/>
</dbReference>
<dbReference type="InterPro" id="IPR051836">
    <property type="entry name" value="Kremen_rcpt"/>
</dbReference>
<evidence type="ECO:0000259" key="7">
    <source>
        <dbReference type="PROSITE" id="PS51212"/>
    </source>
</evidence>
<dbReference type="EMBL" id="GEDC01020780">
    <property type="protein sequence ID" value="JAS16518.1"/>
    <property type="molecule type" value="Transcribed_RNA"/>
</dbReference>